<dbReference type="EMBL" id="KI392350">
    <property type="protein sequence ID" value="ERN17367.1"/>
    <property type="molecule type" value="Genomic_DNA"/>
</dbReference>
<evidence type="ECO:0000256" key="1">
    <source>
        <dbReference type="ARBA" id="ARBA00003456"/>
    </source>
</evidence>
<comment type="subcellular location">
    <subcellularLocation>
        <location evidence="2">Plastid</location>
        <location evidence="2">Chloroplast thylakoid membrane</location>
        <topology evidence="2">Peripheral membrane protein</topology>
    </subcellularLocation>
</comment>
<evidence type="ECO:0000256" key="2">
    <source>
        <dbReference type="ARBA" id="ARBA00004525"/>
    </source>
</evidence>
<dbReference type="OMA" id="VMQFEQD"/>
<dbReference type="Gene3D" id="1.10.287.80">
    <property type="entry name" value="ATP synthase, gamma subunit, helix hairpin domain"/>
    <property type="match status" value="2"/>
</dbReference>
<keyword evidence="4" id="KW-0813">Transport</keyword>
<organism evidence="17 18">
    <name type="scientific">Amborella trichopoda</name>
    <dbReference type="NCBI Taxonomy" id="13333"/>
    <lineage>
        <taxon>Eukaryota</taxon>
        <taxon>Viridiplantae</taxon>
        <taxon>Streptophyta</taxon>
        <taxon>Embryophyta</taxon>
        <taxon>Tracheophyta</taxon>
        <taxon>Spermatophyta</taxon>
        <taxon>Magnoliopsida</taxon>
        <taxon>Amborellales</taxon>
        <taxon>Amborellaceae</taxon>
        <taxon>Amborella</taxon>
    </lineage>
</organism>
<dbReference type="FunFam" id="1.10.287.80:FF:000003">
    <property type="entry name" value="ATP synthase gamma chain, chloroplastic"/>
    <property type="match status" value="1"/>
</dbReference>
<dbReference type="Gene3D" id="3.40.1380.10">
    <property type="match status" value="1"/>
</dbReference>
<evidence type="ECO:0000256" key="14">
    <source>
        <dbReference type="ARBA" id="ARBA00023310"/>
    </source>
</evidence>
<name>U5D7H2_AMBTC</name>
<evidence type="ECO:0000256" key="13">
    <source>
        <dbReference type="ARBA" id="ARBA00023196"/>
    </source>
</evidence>
<evidence type="ECO:0000256" key="5">
    <source>
        <dbReference type="ARBA" id="ARBA00022528"/>
    </source>
</evidence>
<evidence type="ECO:0000256" key="11">
    <source>
        <dbReference type="ARBA" id="ARBA00023136"/>
    </source>
</evidence>
<evidence type="ECO:0000256" key="6">
    <source>
        <dbReference type="ARBA" id="ARBA00022640"/>
    </source>
</evidence>
<dbReference type="SUPFAM" id="SSF52943">
    <property type="entry name" value="ATP synthase (F1-ATPase), gamma subunit"/>
    <property type="match status" value="1"/>
</dbReference>
<dbReference type="PROSITE" id="PS00153">
    <property type="entry name" value="ATPASE_GAMMA"/>
    <property type="match status" value="1"/>
</dbReference>
<sequence>MACSNLALFSPKTSHHLSKSHSQRSRTATIVCGLRELRERIDSVKNTQKITEAMKLVAAAKVRRAQEAVVNGRPFSETLVEVLYNINEQLQTEDVDVPLTNIRPVKKVALVVVTGDRGLCGGFNNAVIKKAEARIADLRSLGVAYTVISVGKKGNSYFQRRPYIPVDRFLEGGNLPTAKEAQTIADDVFSLFVSEEVDKVELLYTKFVSLVKSEPVIHTLLPLSPKGEVCDVNGICVDAAEDELFRLTTREGKLTVERDVVRTPTPEFSPILQFEQDPVQILDALLPLYLNSQILRALQESLASELAARMTAMSNATDNAIELTRSLSIVYNRQRQAKITGEILEIIAGADALV</sequence>
<evidence type="ECO:0000256" key="3">
    <source>
        <dbReference type="ARBA" id="ARBA00007681"/>
    </source>
</evidence>
<dbReference type="GO" id="GO:0015986">
    <property type="term" value="P:proton motive force-driven ATP synthesis"/>
    <property type="evidence" value="ECO:0000318"/>
    <property type="project" value="GO_Central"/>
</dbReference>
<evidence type="ECO:0000256" key="7">
    <source>
        <dbReference type="ARBA" id="ARBA00022781"/>
    </source>
</evidence>
<accession>U5D7H2</accession>
<protein>
    <recommendedName>
        <fullName evidence="15">F-ATPase gamma subunit</fullName>
    </recommendedName>
</protein>
<keyword evidence="11" id="KW-0472">Membrane</keyword>
<comment type="function">
    <text evidence="1">Produces ATP from ADP in the presence of a proton gradient across the membrane. The gamma chain is believed to be important in regulating ATPase activity and the flow of protons through the CF(0) complex.</text>
</comment>
<keyword evidence="7" id="KW-0375">Hydrogen ion transport</keyword>
<comment type="subunit">
    <text evidence="16">F-type ATPases have 2 components, CF(1) - the catalytic core - and CF(0) - the membrane proton channel. CF(1) has five subunits: alpha(3), beta(3), gamma(1), delta(1), epsilon(1). CF(0) has four main subunits: a, b, b' and c.</text>
</comment>
<dbReference type="eggNOG" id="KOG1531">
    <property type="taxonomic scope" value="Eukaryota"/>
</dbReference>
<dbReference type="HAMAP" id="MF_00815">
    <property type="entry name" value="ATP_synth_gamma_bact"/>
    <property type="match status" value="1"/>
</dbReference>
<evidence type="ECO:0000313" key="17">
    <source>
        <dbReference type="EMBL" id="ERN17367.1"/>
    </source>
</evidence>
<evidence type="ECO:0000256" key="9">
    <source>
        <dbReference type="ARBA" id="ARBA00023065"/>
    </source>
</evidence>
<dbReference type="AlphaFoldDB" id="U5D7H2"/>
<dbReference type="GO" id="GO:0009535">
    <property type="term" value="C:chloroplast thylakoid membrane"/>
    <property type="evidence" value="ECO:0007669"/>
    <property type="project" value="UniProtKB-SubCell"/>
</dbReference>
<dbReference type="HOGENOM" id="CLU_050669_0_0_1"/>
<dbReference type="Pfam" id="PF00231">
    <property type="entry name" value="ATP-synt"/>
    <property type="match status" value="1"/>
</dbReference>
<keyword evidence="8" id="KW-0809">Transit peptide</keyword>
<evidence type="ECO:0000256" key="10">
    <source>
        <dbReference type="ARBA" id="ARBA00023078"/>
    </source>
</evidence>
<dbReference type="OrthoDB" id="239812at2759"/>
<keyword evidence="18" id="KW-1185">Reference proteome</keyword>
<keyword evidence="9" id="KW-0406">Ion transport</keyword>
<dbReference type="NCBIfam" id="NF004145">
    <property type="entry name" value="PRK05621.1-2"/>
    <property type="match status" value="1"/>
</dbReference>
<dbReference type="PANTHER" id="PTHR11693">
    <property type="entry name" value="ATP SYNTHASE GAMMA CHAIN"/>
    <property type="match status" value="1"/>
</dbReference>
<evidence type="ECO:0000256" key="4">
    <source>
        <dbReference type="ARBA" id="ARBA00022448"/>
    </source>
</evidence>
<evidence type="ECO:0000313" key="18">
    <source>
        <dbReference type="Proteomes" id="UP000017836"/>
    </source>
</evidence>
<dbReference type="PANTHER" id="PTHR11693:SF41">
    <property type="entry name" value="ATP SYNTHASE GAMMA CHAIN, CHLOROPLASTIC"/>
    <property type="match status" value="1"/>
</dbReference>
<keyword evidence="6" id="KW-0934">Plastid</keyword>
<evidence type="ECO:0000256" key="8">
    <source>
        <dbReference type="ARBA" id="ARBA00022946"/>
    </source>
</evidence>
<reference evidence="18" key="1">
    <citation type="journal article" date="2013" name="Science">
        <title>The Amborella genome and the evolution of flowering plants.</title>
        <authorList>
            <consortium name="Amborella Genome Project"/>
        </authorList>
    </citation>
    <scope>NUCLEOTIDE SEQUENCE [LARGE SCALE GENOMIC DNA]</scope>
</reference>
<dbReference type="InterPro" id="IPR000131">
    <property type="entry name" value="ATP_synth_F1_gsu"/>
</dbReference>
<dbReference type="NCBIfam" id="TIGR01146">
    <property type="entry name" value="ATPsyn_F1gamma"/>
    <property type="match status" value="1"/>
</dbReference>
<evidence type="ECO:0000256" key="12">
    <source>
        <dbReference type="ARBA" id="ARBA00023157"/>
    </source>
</evidence>
<dbReference type="Gramene" id="ERN17367">
    <property type="protein sequence ID" value="ERN17367"/>
    <property type="gene ID" value="AMTR_s00037p00168570"/>
</dbReference>
<keyword evidence="14" id="KW-0066">ATP synthesis</keyword>
<dbReference type="PRINTS" id="PR00126">
    <property type="entry name" value="ATPASEGAMMA"/>
</dbReference>
<keyword evidence="10" id="KW-0793">Thylakoid</keyword>
<keyword evidence="12" id="KW-1015">Disulfide bond</keyword>
<gene>
    <name evidence="17" type="ORF">AMTR_s00037p00168570</name>
</gene>
<comment type="similarity">
    <text evidence="3">Belongs to the ATPase gamma chain family.</text>
</comment>
<proteinExistence type="inferred from homology"/>
<dbReference type="Proteomes" id="UP000017836">
    <property type="component" value="Unassembled WGS sequence"/>
</dbReference>
<keyword evidence="13" id="KW-0139">CF(1)</keyword>
<dbReference type="CDD" id="cd12151">
    <property type="entry name" value="F1-ATPase_gamma"/>
    <property type="match status" value="1"/>
</dbReference>
<keyword evidence="5" id="KW-0150">Chloroplast</keyword>
<dbReference type="FunFam" id="3.40.1380.10:FF:000004">
    <property type="entry name" value="ATP synthase gamma chain, chloroplastic"/>
    <property type="match status" value="1"/>
</dbReference>
<dbReference type="InterPro" id="IPR023632">
    <property type="entry name" value="ATP_synth_F1_gsu_CS"/>
</dbReference>
<dbReference type="KEGG" id="atr:18445706"/>
<dbReference type="FunFam" id="1.10.287.80:FF:000004">
    <property type="entry name" value="ATP synthase gamma chain, chloroplastic"/>
    <property type="match status" value="1"/>
</dbReference>
<evidence type="ECO:0000256" key="15">
    <source>
        <dbReference type="ARBA" id="ARBA00031066"/>
    </source>
</evidence>
<dbReference type="STRING" id="13333.U5D7H2"/>
<dbReference type="InterPro" id="IPR035968">
    <property type="entry name" value="ATP_synth_F1_ATPase_gsu"/>
</dbReference>
<evidence type="ECO:0000256" key="16">
    <source>
        <dbReference type="ARBA" id="ARBA00038805"/>
    </source>
</evidence>
<dbReference type="GO" id="GO:0046933">
    <property type="term" value="F:proton-transporting ATP synthase activity, rotational mechanism"/>
    <property type="evidence" value="ECO:0007669"/>
    <property type="project" value="InterPro"/>
</dbReference>
<dbReference type="GO" id="GO:0045259">
    <property type="term" value="C:proton-transporting ATP synthase complex"/>
    <property type="evidence" value="ECO:0007669"/>
    <property type="project" value="UniProtKB-KW"/>
</dbReference>